<name>A0A9X2ESC9_9GAMM</name>
<dbReference type="SMART" id="SM00342">
    <property type="entry name" value="HTH_ARAC"/>
    <property type="match status" value="1"/>
</dbReference>
<evidence type="ECO:0000256" key="1">
    <source>
        <dbReference type="ARBA" id="ARBA00023015"/>
    </source>
</evidence>
<dbReference type="PANTHER" id="PTHR47894:SF4">
    <property type="entry name" value="HTH-TYPE TRANSCRIPTIONAL REGULATOR GADX"/>
    <property type="match status" value="1"/>
</dbReference>
<evidence type="ECO:0000313" key="7">
    <source>
        <dbReference type="Proteomes" id="UP001139028"/>
    </source>
</evidence>
<protein>
    <submittedName>
        <fullName evidence="6">AraC family transcriptional regulator</fullName>
    </submittedName>
</protein>
<dbReference type="Pfam" id="PF12625">
    <property type="entry name" value="Arabinose_bd"/>
    <property type="match status" value="1"/>
</dbReference>
<sequence>MASVIRASVLTGYCDLLKALGGDGEAYLAGFGIPFDISPADSRLVSFVDVARLLETSAKELQCPDLALRLAARQGVDRLGGIGVVACNASSPREALELVRRFLSLHSPSLSLHLESVGDRSLLRIVFDWLDPVLTDYPQVQEQVLGNTLVMLRMLAGDKCRPLRVLLPHEAQSQEADYSDYFDCDILFKSGYCALEFSSGELDCLLLSADPVVKRLATHDLEQQDLVMPVSLASQIRILLGQLLPGGKYQLGTVADHLSLHPRTLQRRLALEGLRYEVLLDVVRRDLASTYLADTRLALGQITGLLGYSEQSSFQRACRRWFSNTPRNHRLRLAGSSPGRQGSGSLIQADVS</sequence>
<keyword evidence="2" id="KW-0238">DNA-binding</keyword>
<evidence type="ECO:0000256" key="4">
    <source>
        <dbReference type="SAM" id="MobiDB-lite"/>
    </source>
</evidence>
<accession>A0A9X2ESC9</accession>
<keyword evidence="7" id="KW-1185">Reference proteome</keyword>
<dbReference type="GO" id="GO:0005829">
    <property type="term" value="C:cytosol"/>
    <property type="evidence" value="ECO:0007669"/>
    <property type="project" value="TreeGrafter"/>
</dbReference>
<dbReference type="RefSeq" id="WP_252466360.1">
    <property type="nucleotide sequence ID" value="NZ_JALBWM010000037.1"/>
</dbReference>
<dbReference type="InterPro" id="IPR032687">
    <property type="entry name" value="AraC-type_N"/>
</dbReference>
<dbReference type="InterPro" id="IPR018060">
    <property type="entry name" value="HTH_AraC"/>
</dbReference>
<feature type="compositionally biased region" description="Polar residues" evidence="4">
    <location>
        <begin position="338"/>
        <end position="352"/>
    </location>
</feature>
<dbReference type="GO" id="GO:0000976">
    <property type="term" value="F:transcription cis-regulatory region binding"/>
    <property type="evidence" value="ECO:0007669"/>
    <property type="project" value="TreeGrafter"/>
</dbReference>
<comment type="caution">
    <text evidence="6">The sequence shown here is derived from an EMBL/GenBank/DDBJ whole genome shotgun (WGS) entry which is preliminary data.</text>
</comment>
<dbReference type="Pfam" id="PF12833">
    <property type="entry name" value="HTH_18"/>
    <property type="match status" value="1"/>
</dbReference>
<keyword evidence="3" id="KW-0804">Transcription</keyword>
<evidence type="ECO:0000256" key="2">
    <source>
        <dbReference type="ARBA" id="ARBA00023125"/>
    </source>
</evidence>
<gene>
    <name evidence="6" type="ORF">MO867_10370</name>
</gene>
<reference evidence="6" key="1">
    <citation type="journal article" date="2022" name="Arch. Microbiol.">
        <title>Microbulbifer okhotskensis sp. nov., isolated from a deep bottom sediment of the Okhotsk Sea.</title>
        <authorList>
            <person name="Romanenko L."/>
            <person name="Kurilenko V."/>
            <person name="Otstavnykh N."/>
            <person name="Velansky P."/>
            <person name="Isaeva M."/>
            <person name="Mikhailov V."/>
        </authorList>
    </citation>
    <scope>NUCLEOTIDE SEQUENCE</scope>
    <source>
        <strain evidence="6">OS29</strain>
    </source>
</reference>
<feature type="domain" description="HTH araC/xylS-type" evidence="5">
    <location>
        <begin position="234"/>
        <end position="332"/>
    </location>
</feature>
<evidence type="ECO:0000259" key="5">
    <source>
        <dbReference type="PROSITE" id="PS01124"/>
    </source>
</evidence>
<evidence type="ECO:0000313" key="6">
    <source>
        <dbReference type="EMBL" id="MCO1334743.1"/>
    </source>
</evidence>
<feature type="region of interest" description="Disordered" evidence="4">
    <location>
        <begin position="330"/>
        <end position="352"/>
    </location>
</feature>
<dbReference type="AlphaFoldDB" id="A0A9X2ESC9"/>
<organism evidence="6 7">
    <name type="scientific">Microbulbifer okhotskensis</name>
    <dbReference type="NCBI Taxonomy" id="2926617"/>
    <lineage>
        <taxon>Bacteria</taxon>
        <taxon>Pseudomonadati</taxon>
        <taxon>Pseudomonadota</taxon>
        <taxon>Gammaproteobacteria</taxon>
        <taxon>Cellvibrionales</taxon>
        <taxon>Microbulbiferaceae</taxon>
        <taxon>Microbulbifer</taxon>
    </lineage>
</organism>
<evidence type="ECO:0000256" key="3">
    <source>
        <dbReference type="ARBA" id="ARBA00023163"/>
    </source>
</evidence>
<dbReference type="PROSITE" id="PS01124">
    <property type="entry name" value="HTH_ARAC_FAMILY_2"/>
    <property type="match status" value="1"/>
</dbReference>
<dbReference type="SUPFAM" id="SSF46689">
    <property type="entry name" value="Homeodomain-like"/>
    <property type="match status" value="1"/>
</dbReference>
<keyword evidence="1" id="KW-0805">Transcription regulation</keyword>
<proteinExistence type="predicted"/>
<dbReference type="GO" id="GO:0003700">
    <property type="term" value="F:DNA-binding transcription factor activity"/>
    <property type="evidence" value="ECO:0007669"/>
    <property type="project" value="InterPro"/>
</dbReference>
<dbReference type="PANTHER" id="PTHR47894">
    <property type="entry name" value="HTH-TYPE TRANSCRIPTIONAL REGULATOR GADX"/>
    <property type="match status" value="1"/>
</dbReference>
<dbReference type="Gene3D" id="1.10.10.60">
    <property type="entry name" value="Homeodomain-like"/>
    <property type="match status" value="1"/>
</dbReference>
<dbReference type="EMBL" id="JALBWM010000037">
    <property type="protein sequence ID" value="MCO1334743.1"/>
    <property type="molecule type" value="Genomic_DNA"/>
</dbReference>
<dbReference type="InterPro" id="IPR009057">
    <property type="entry name" value="Homeodomain-like_sf"/>
</dbReference>
<dbReference type="Proteomes" id="UP001139028">
    <property type="component" value="Unassembled WGS sequence"/>
</dbReference>